<dbReference type="AlphaFoldDB" id="A0A511ZN32"/>
<gene>
    <name evidence="2" type="ORF">OSO01_36020</name>
</gene>
<proteinExistence type="predicted"/>
<sequence length="234" mass="27578">MVYLNRQKRIYADDIKGASSNQETFIYAHASEREQKQLEMQRESTEVLQQLQRDVFAKNQQLERIAKRLKEMDKNRKNHQQVQEKVLDRLDLLDENSRSESGQLAQVLAIQKKAEAETDDIKNNQASIHVKLEKIEDVNAIISKKVEEQGNKLEEIYNQTGQREEELTLLHERIDTQEAWLEKLMRQVHDLRGIIYERADEVIKKIEKSIQLFGGKWNVVHREDTKSSKETLKK</sequence>
<comment type="caution">
    <text evidence="2">The sequence shown here is derived from an EMBL/GenBank/DDBJ whole genome shotgun (WGS) entry which is preliminary data.</text>
</comment>
<protein>
    <submittedName>
        <fullName evidence="2">Uncharacterized protein</fullName>
    </submittedName>
</protein>
<evidence type="ECO:0000313" key="2">
    <source>
        <dbReference type="EMBL" id="GEN88863.1"/>
    </source>
</evidence>
<dbReference type="EMBL" id="BJYM01000016">
    <property type="protein sequence ID" value="GEN88863.1"/>
    <property type="molecule type" value="Genomic_DNA"/>
</dbReference>
<feature type="coiled-coil region" evidence="1">
    <location>
        <begin position="48"/>
        <end position="82"/>
    </location>
</feature>
<evidence type="ECO:0000256" key="1">
    <source>
        <dbReference type="SAM" id="Coils"/>
    </source>
</evidence>
<organism evidence="2 3">
    <name type="scientific">Oceanobacillus sojae</name>
    <dbReference type="NCBI Taxonomy" id="582851"/>
    <lineage>
        <taxon>Bacteria</taxon>
        <taxon>Bacillati</taxon>
        <taxon>Bacillota</taxon>
        <taxon>Bacilli</taxon>
        <taxon>Bacillales</taxon>
        <taxon>Bacillaceae</taxon>
        <taxon>Oceanobacillus</taxon>
    </lineage>
</organism>
<accession>A0A511ZN32</accession>
<dbReference type="Proteomes" id="UP000321558">
    <property type="component" value="Unassembled WGS sequence"/>
</dbReference>
<name>A0A511ZN32_9BACI</name>
<keyword evidence="3" id="KW-1185">Reference proteome</keyword>
<dbReference type="RefSeq" id="WP_156985222.1">
    <property type="nucleotide sequence ID" value="NZ_BJYM01000016.1"/>
</dbReference>
<keyword evidence="1" id="KW-0175">Coiled coil</keyword>
<evidence type="ECO:0000313" key="3">
    <source>
        <dbReference type="Proteomes" id="UP000321558"/>
    </source>
</evidence>
<reference evidence="2 3" key="1">
    <citation type="submission" date="2019-07" db="EMBL/GenBank/DDBJ databases">
        <title>Whole genome shotgun sequence of Oceanobacillus sojae NBRC 105379.</title>
        <authorList>
            <person name="Hosoyama A."/>
            <person name="Uohara A."/>
            <person name="Ohji S."/>
            <person name="Ichikawa N."/>
        </authorList>
    </citation>
    <scope>NUCLEOTIDE SEQUENCE [LARGE SCALE GENOMIC DNA]</scope>
    <source>
        <strain evidence="2 3">NBRC 105379</strain>
    </source>
</reference>